<dbReference type="GO" id="GO:0042276">
    <property type="term" value="P:error-prone translesion synthesis"/>
    <property type="evidence" value="ECO:0007669"/>
    <property type="project" value="EnsemblFungi"/>
</dbReference>
<dbReference type="SUPFAM" id="SSF100879">
    <property type="entry name" value="Lesion bypass DNA polymerase (Y-family), little finger domain"/>
    <property type="match status" value="1"/>
</dbReference>
<evidence type="ECO:0000256" key="8">
    <source>
        <dbReference type="ARBA" id="ARBA00023242"/>
    </source>
</evidence>
<dbReference type="Pfam" id="PF11799">
    <property type="entry name" value="IMS_C"/>
    <property type="match status" value="1"/>
</dbReference>
<dbReference type="PROSITE" id="PS50173">
    <property type="entry name" value="UMUC"/>
    <property type="match status" value="1"/>
</dbReference>
<evidence type="ECO:0000256" key="4">
    <source>
        <dbReference type="ARBA" id="ARBA00022763"/>
    </source>
</evidence>
<dbReference type="FunFam" id="3.40.1170.60:FF:000008">
    <property type="entry name" value="DNA polymerase eta subunit"/>
    <property type="match status" value="1"/>
</dbReference>
<protein>
    <recommendedName>
        <fullName evidence="9">DNA polymerase eta</fullName>
    </recommendedName>
</protein>
<dbReference type="GO" id="GO:0009314">
    <property type="term" value="P:response to radiation"/>
    <property type="evidence" value="ECO:0007669"/>
    <property type="project" value="TreeGrafter"/>
</dbReference>
<dbReference type="Gene3D" id="1.10.150.20">
    <property type="entry name" value="5' to 3' exonuclease, C-terminal subdomain"/>
    <property type="match status" value="1"/>
</dbReference>
<keyword evidence="3" id="KW-0479">Metal-binding</keyword>
<evidence type="ECO:0000313" key="12">
    <source>
        <dbReference type="EMBL" id="SGZ39176.1"/>
    </source>
</evidence>
<dbReference type="GO" id="GO:0003887">
    <property type="term" value="F:DNA-directed DNA polymerase activity"/>
    <property type="evidence" value="ECO:0007669"/>
    <property type="project" value="EnsemblFungi"/>
</dbReference>
<evidence type="ECO:0000256" key="3">
    <source>
        <dbReference type="ARBA" id="ARBA00022723"/>
    </source>
</evidence>
<evidence type="ECO:0000256" key="5">
    <source>
        <dbReference type="ARBA" id="ARBA00022771"/>
    </source>
</evidence>
<evidence type="ECO:0000313" key="13">
    <source>
        <dbReference type="Proteomes" id="UP000183365"/>
    </source>
</evidence>
<evidence type="ECO:0000256" key="7">
    <source>
        <dbReference type="ARBA" id="ARBA00023204"/>
    </source>
</evidence>
<keyword evidence="2" id="KW-0808">Transferase</keyword>
<dbReference type="GO" id="GO:0005657">
    <property type="term" value="C:replication fork"/>
    <property type="evidence" value="ECO:0007669"/>
    <property type="project" value="EnsemblFungi"/>
</dbReference>
<evidence type="ECO:0000259" key="11">
    <source>
        <dbReference type="PROSITE" id="PS51907"/>
    </source>
</evidence>
<dbReference type="GO" id="GO:0008270">
    <property type="term" value="F:zinc ion binding"/>
    <property type="evidence" value="ECO:0007669"/>
    <property type="project" value="UniProtKB-KW"/>
</dbReference>
<dbReference type="AlphaFoldDB" id="A0A1L0AYK8"/>
<accession>A0A1L0AYK8</accession>
<keyword evidence="4" id="KW-0227">DNA damage</keyword>
<dbReference type="Proteomes" id="UP000183365">
    <property type="component" value="Unassembled WGS sequence"/>
</dbReference>
<gene>
    <name evidence="12" type="ORF">HGUI_01376</name>
</gene>
<dbReference type="GO" id="GO:0006281">
    <property type="term" value="P:DNA repair"/>
    <property type="evidence" value="ECO:0007669"/>
    <property type="project" value="UniProtKB-KW"/>
</dbReference>
<keyword evidence="7" id="KW-0234">DNA repair</keyword>
<organism evidence="12 13">
    <name type="scientific">Hanseniaspora guilliermondii</name>
    <dbReference type="NCBI Taxonomy" id="56406"/>
    <lineage>
        <taxon>Eukaryota</taxon>
        <taxon>Fungi</taxon>
        <taxon>Dikarya</taxon>
        <taxon>Ascomycota</taxon>
        <taxon>Saccharomycotina</taxon>
        <taxon>Saccharomycetes</taxon>
        <taxon>Saccharomycodales</taxon>
        <taxon>Saccharomycodaceae</taxon>
        <taxon>Hanseniaspora</taxon>
    </lineage>
</organism>
<dbReference type="SUPFAM" id="SSF56672">
    <property type="entry name" value="DNA/RNA polymerases"/>
    <property type="match status" value="1"/>
</dbReference>
<evidence type="ECO:0000256" key="6">
    <source>
        <dbReference type="ARBA" id="ARBA00022833"/>
    </source>
</evidence>
<dbReference type="InterPro" id="IPR041298">
    <property type="entry name" value="UBZ3"/>
</dbReference>
<name>A0A1L0AYK8_9ASCO</name>
<dbReference type="InterPro" id="IPR017961">
    <property type="entry name" value="DNA_pol_Y-fam_little_finger"/>
</dbReference>
<dbReference type="PIRSF" id="PIRSF036603">
    <property type="entry name" value="DPol_eta"/>
    <property type="match status" value="1"/>
</dbReference>
<dbReference type="VEuPathDB" id="FungiDB:HGUI_01376"/>
<dbReference type="Gene3D" id="3.30.1490.100">
    <property type="entry name" value="DNA polymerase, Y-family, little finger domain"/>
    <property type="match status" value="1"/>
</dbReference>
<dbReference type="GO" id="GO:0005634">
    <property type="term" value="C:nucleus"/>
    <property type="evidence" value="ECO:0007669"/>
    <property type="project" value="UniProtKB-SubCell"/>
</dbReference>
<dbReference type="GO" id="GO:0005739">
    <property type="term" value="C:mitochondrion"/>
    <property type="evidence" value="ECO:0007669"/>
    <property type="project" value="EnsemblFungi"/>
</dbReference>
<feature type="domain" description="UmuC" evidence="10">
    <location>
        <begin position="26"/>
        <end position="304"/>
    </location>
</feature>
<sequence length="624" mass="72112">MSKYKWEDLISLNDRSKAWNSKLSCIAHIDMNAFYSQVDQIRYGFTKDDPVVSVQWSSIIAVSYAARKYGISRMDTLESARAKCKNLKAVHTATFKKGENFWKSTPLGEFPSPFDHKVSLDPYRREGRKILSILQSHCDLVQKASVDEAFLDLGRIVYEVILGKDFFLDLSEEQNMMLQEIRDLYTGEHFNINDNLPEINKNINEFFKPIGNVIREKNSKEFPTISDWDELIIVIGSLITDKIRADIFTKTSYFTSCGVSNNKSLSKIASDFKKPDTQTIILNKCIEAFLDNGHFEVTDFWTLGGNKGKEVMDILECPKFDNHSNQYIRESWTDVESLSARMKERYSDLSIFQKFTFNIKDCDALSDKIYKLVRGIWKEPVNPRPLVKSMMANKNMRGESCKDLEDCQSWLKVFAAELEMRITELQDEYSKILVPKTISVALRSENRSTVHSKSKPFIINTTDMSKEQFYELIYNSAVVLMKELDSVYKDVVYPLSGLMLTLSNFEIIGKGSTIVDMFKAPKKKGHDDQMIRLEPVVKITKTQPELDFFSKKKDDSKKQSENKCFECDLLFDQTDSYIEHMDYHYALNLSKRLNGESDEFEKLRTQSKKKKVNPGIASFFKKKD</sequence>
<dbReference type="GO" id="GO:0070987">
    <property type="term" value="P:error-free translesion synthesis"/>
    <property type="evidence" value="ECO:0007669"/>
    <property type="project" value="EnsemblFungi"/>
</dbReference>
<dbReference type="InterPro" id="IPR043502">
    <property type="entry name" value="DNA/RNA_pol_sf"/>
</dbReference>
<evidence type="ECO:0000256" key="9">
    <source>
        <dbReference type="ARBA" id="ARBA00044975"/>
    </source>
</evidence>
<proteinExistence type="predicted"/>
<keyword evidence="5" id="KW-0863">Zinc-finger</keyword>
<dbReference type="OrthoDB" id="5723at2759"/>
<dbReference type="Gene3D" id="3.40.1170.60">
    <property type="match status" value="1"/>
</dbReference>
<dbReference type="InterPro" id="IPR036775">
    <property type="entry name" value="DNA_pol_Y-fam_lit_finger_sf"/>
</dbReference>
<evidence type="ECO:0000259" key="10">
    <source>
        <dbReference type="PROSITE" id="PS50173"/>
    </source>
</evidence>
<dbReference type="PANTHER" id="PTHR45873:SF1">
    <property type="entry name" value="DNA POLYMERASE ETA"/>
    <property type="match status" value="1"/>
</dbReference>
<keyword evidence="13" id="KW-1185">Reference proteome</keyword>
<reference evidence="13" key="1">
    <citation type="submission" date="2016-11" db="EMBL/GenBank/DDBJ databases">
        <authorList>
            <person name="Guldener U."/>
        </authorList>
    </citation>
    <scope>NUCLEOTIDE SEQUENCE [LARGE SCALE GENOMIC DNA]</scope>
</reference>
<evidence type="ECO:0000256" key="1">
    <source>
        <dbReference type="ARBA" id="ARBA00004123"/>
    </source>
</evidence>
<dbReference type="InterPro" id="IPR013087">
    <property type="entry name" value="Znf_C2H2_type"/>
</dbReference>
<dbReference type="InterPro" id="IPR052230">
    <property type="entry name" value="DNA_polymerase_eta"/>
</dbReference>
<dbReference type="PROSITE" id="PS51907">
    <property type="entry name" value="ZF_UBZ3"/>
    <property type="match status" value="1"/>
</dbReference>
<dbReference type="InterPro" id="IPR043128">
    <property type="entry name" value="Rev_trsase/Diguanyl_cyclase"/>
</dbReference>
<feature type="domain" description="UBZ3-type" evidence="11">
    <location>
        <begin position="557"/>
        <end position="592"/>
    </location>
</feature>
<dbReference type="GO" id="GO:0007059">
    <property type="term" value="P:chromosome segregation"/>
    <property type="evidence" value="ECO:0007669"/>
    <property type="project" value="EnsemblFungi"/>
</dbReference>
<dbReference type="EMBL" id="FQNF01000018">
    <property type="protein sequence ID" value="SGZ39176.1"/>
    <property type="molecule type" value="Genomic_DNA"/>
</dbReference>
<dbReference type="GO" id="GO:0035861">
    <property type="term" value="C:site of double-strand break"/>
    <property type="evidence" value="ECO:0007669"/>
    <property type="project" value="TreeGrafter"/>
</dbReference>
<dbReference type="PANTHER" id="PTHR45873">
    <property type="entry name" value="DNA POLYMERASE ETA"/>
    <property type="match status" value="1"/>
</dbReference>
<dbReference type="InterPro" id="IPR001126">
    <property type="entry name" value="UmuC"/>
</dbReference>
<keyword evidence="8" id="KW-0539">Nucleus</keyword>
<comment type="subcellular location">
    <subcellularLocation>
        <location evidence="1">Nucleus</location>
    </subcellularLocation>
</comment>
<dbReference type="GO" id="GO:0003684">
    <property type="term" value="F:damaged DNA binding"/>
    <property type="evidence" value="ECO:0007669"/>
    <property type="project" value="InterPro"/>
</dbReference>
<dbReference type="GO" id="GO:0007064">
    <property type="term" value="P:mitotic sister chromatid cohesion"/>
    <property type="evidence" value="ECO:0007669"/>
    <property type="project" value="EnsemblFungi"/>
</dbReference>
<dbReference type="Pfam" id="PF00817">
    <property type="entry name" value="IMS"/>
    <property type="match status" value="1"/>
</dbReference>
<evidence type="ECO:0000256" key="2">
    <source>
        <dbReference type="ARBA" id="ARBA00022679"/>
    </source>
</evidence>
<dbReference type="PROSITE" id="PS00028">
    <property type="entry name" value="ZINC_FINGER_C2H2_1"/>
    <property type="match status" value="1"/>
</dbReference>
<dbReference type="Gene3D" id="3.30.70.270">
    <property type="match status" value="1"/>
</dbReference>
<keyword evidence="6" id="KW-0862">Zinc</keyword>